<keyword evidence="1" id="KW-0235">DNA replication</keyword>
<dbReference type="STRING" id="1227498.C492_15131"/>
<protein>
    <submittedName>
        <fullName evidence="5">Orc1/cdc6 family replication initiation protein</fullName>
    </submittedName>
</protein>
<evidence type="ECO:0000313" key="5">
    <source>
        <dbReference type="EMBL" id="ELY55802.1"/>
    </source>
</evidence>
<dbReference type="GO" id="GO:0005524">
    <property type="term" value="F:ATP binding"/>
    <property type="evidence" value="ECO:0007669"/>
    <property type="project" value="UniProtKB-KW"/>
</dbReference>
<dbReference type="GO" id="GO:0006260">
    <property type="term" value="P:DNA replication"/>
    <property type="evidence" value="ECO:0007669"/>
    <property type="project" value="UniProtKB-KW"/>
</dbReference>
<evidence type="ECO:0000259" key="4">
    <source>
        <dbReference type="Pfam" id="PF22703"/>
    </source>
</evidence>
<name>L9X2G2_9EURY</name>
<reference evidence="5 6" key="1">
    <citation type="journal article" date="2014" name="PLoS Genet.">
        <title>Phylogenetically driven sequencing of extremely halophilic archaea reveals strategies for static and dynamic osmo-response.</title>
        <authorList>
            <person name="Becker E.A."/>
            <person name="Seitzer P.M."/>
            <person name="Tritt A."/>
            <person name="Larsen D."/>
            <person name="Krusor M."/>
            <person name="Yao A.I."/>
            <person name="Wu D."/>
            <person name="Madern D."/>
            <person name="Eisen J.A."/>
            <person name="Darling A.E."/>
            <person name="Facciotti M.T."/>
        </authorList>
    </citation>
    <scope>NUCLEOTIDE SEQUENCE [LARGE SCALE GENOMIC DNA]</scope>
    <source>
        <strain evidence="5 6">DSM 18795</strain>
    </source>
</reference>
<evidence type="ECO:0000256" key="3">
    <source>
        <dbReference type="ARBA" id="ARBA00022840"/>
    </source>
</evidence>
<gene>
    <name evidence="5" type="ORF">C492_15131</name>
</gene>
<keyword evidence="3" id="KW-0067">ATP-binding</keyword>
<keyword evidence="6" id="KW-1185">Reference proteome</keyword>
<evidence type="ECO:0000256" key="2">
    <source>
        <dbReference type="ARBA" id="ARBA00022741"/>
    </source>
</evidence>
<proteinExistence type="predicted"/>
<dbReference type="InterPro" id="IPR055237">
    <property type="entry name" value="Cdc6_lid"/>
</dbReference>
<dbReference type="Gene3D" id="3.30.420.280">
    <property type="match status" value="1"/>
</dbReference>
<comment type="caution">
    <text evidence="5">The sequence shown here is derived from an EMBL/GenBank/DDBJ whole genome shotgun (WGS) entry which is preliminary data.</text>
</comment>
<dbReference type="Pfam" id="PF22703">
    <property type="entry name" value="Cdc6_lid"/>
    <property type="match status" value="1"/>
</dbReference>
<dbReference type="EMBL" id="AOIA01000127">
    <property type="protein sequence ID" value="ELY55802.1"/>
    <property type="molecule type" value="Genomic_DNA"/>
</dbReference>
<sequence>MALIAILEPRLERAFRAGAVPDDVRIYGVRKAAQRWSDARQALTLFRQAGEPAGGLLVSERCQELIREFYGYKEDHVGGPTAVDHCLDALRYAVMGTIAYRRGYTPGVIARSPGVSGVVSVSPR</sequence>
<accession>L9X2G2</accession>
<keyword evidence="2" id="KW-0547">Nucleotide-binding</keyword>
<dbReference type="AlphaFoldDB" id="L9X2G2"/>
<organism evidence="5 6">
    <name type="scientific">Natronococcus jeotgali DSM 18795</name>
    <dbReference type="NCBI Taxonomy" id="1227498"/>
    <lineage>
        <taxon>Archaea</taxon>
        <taxon>Methanobacteriati</taxon>
        <taxon>Methanobacteriota</taxon>
        <taxon>Stenosarchaea group</taxon>
        <taxon>Halobacteria</taxon>
        <taxon>Halobacteriales</taxon>
        <taxon>Natrialbaceae</taxon>
        <taxon>Natronococcus</taxon>
    </lineage>
</organism>
<evidence type="ECO:0000256" key="1">
    <source>
        <dbReference type="ARBA" id="ARBA00022705"/>
    </source>
</evidence>
<dbReference type="Proteomes" id="UP000011531">
    <property type="component" value="Unassembled WGS sequence"/>
</dbReference>
<feature type="domain" description="Cdc6 AAA+ ATPase-type lid" evidence="4">
    <location>
        <begin position="5"/>
        <end position="53"/>
    </location>
</feature>
<evidence type="ECO:0000313" key="6">
    <source>
        <dbReference type="Proteomes" id="UP000011531"/>
    </source>
</evidence>